<keyword evidence="1" id="KW-0328">Glycosyltransferase</keyword>
<evidence type="ECO:0000256" key="2">
    <source>
        <dbReference type="ARBA" id="ARBA00022679"/>
    </source>
</evidence>
<organism evidence="4 5">
    <name type="scientific">Pseudolysinimonas kribbensis</name>
    <dbReference type="NCBI Taxonomy" id="433641"/>
    <lineage>
        <taxon>Bacteria</taxon>
        <taxon>Bacillati</taxon>
        <taxon>Actinomycetota</taxon>
        <taxon>Actinomycetes</taxon>
        <taxon>Micrococcales</taxon>
        <taxon>Microbacteriaceae</taxon>
        <taxon>Pseudolysinimonas</taxon>
    </lineage>
</organism>
<evidence type="ECO:0000313" key="5">
    <source>
        <dbReference type="Proteomes" id="UP001157034"/>
    </source>
</evidence>
<dbReference type="SUPFAM" id="SSF75005">
    <property type="entry name" value="Arabinanase/levansucrase/invertase"/>
    <property type="match status" value="1"/>
</dbReference>
<keyword evidence="5" id="KW-1185">Reference proteome</keyword>
<proteinExistence type="inferred from homology"/>
<dbReference type="PANTHER" id="PTHR34106">
    <property type="entry name" value="GLYCOSIDASE"/>
    <property type="match status" value="1"/>
</dbReference>
<dbReference type="Gene3D" id="2.115.10.20">
    <property type="entry name" value="Glycosyl hydrolase domain, family 43"/>
    <property type="match status" value="1"/>
</dbReference>
<name>A0ABQ6K4X5_9MICO</name>
<dbReference type="RefSeq" id="WP_284253508.1">
    <property type="nucleotide sequence ID" value="NZ_BSVB01000001.1"/>
</dbReference>
<dbReference type="Proteomes" id="UP001157034">
    <property type="component" value="Unassembled WGS sequence"/>
</dbReference>
<dbReference type="InterPro" id="IPR023296">
    <property type="entry name" value="Glyco_hydro_beta-prop_sf"/>
</dbReference>
<gene>
    <name evidence="4" type="ORF">GCM10025881_14320</name>
</gene>
<accession>A0ABQ6K4X5</accession>
<sequence length="183" mass="19618">MIVSADLRHFRIHRLSGAAAVNKGMALFPRSVGGRQLALTRTDGENLALAHSQDGLVWTDDGIVHAPSRLWDVVQSGNCGSPIETDRGWLVLIHGVGPMRTYSLGMVLLDLDDPSRVIAQLDDPLLYPHGLLRDGYVPNVVYSCGALLHDGTLWLPYGVGDAHIRVGSVGLDELLAALTPVAA</sequence>
<protein>
    <recommendedName>
        <fullName evidence="6">Glycosidase</fullName>
    </recommendedName>
</protein>
<evidence type="ECO:0000256" key="1">
    <source>
        <dbReference type="ARBA" id="ARBA00022676"/>
    </source>
</evidence>
<comment type="caution">
    <text evidence="4">The sequence shown here is derived from an EMBL/GenBank/DDBJ whole genome shotgun (WGS) entry which is preliminary data.</text>
</comment>
<evidence type="ECO:0008006" key="6">
    <source>
        <dbReference type="Google" id="ProtNLM"/>
    </source>
</evidence>
<dbReference type="EMBL" id="BSVB01000001">
    <property type="protein sequence ID" value="GMA94608.1"/>
    <property type="molecule type" value="Genomic_DNA"/>
</dbReference>
<reference evidence="5" key="1">
    <citation type="journal article" date="2019" name="Int. J. Syst. Evol. Microbiol.">
        <title>The Global Catalogue of Microorganisms (GCM) 10K type strain sequencing project: providing services to taxonomists for standard genome sequencing and annotation.</title>
        <authorList>
            <consortium name="The Broad Institute Genomics Platform"/>
            <consortium name="The Broad Institute Genome Sequencing Center for Infectious Disease"/>
            <person name="Wu L."/>
            <person name="Ma J."/>
        </authorList>
    </citation>
    <scope>NUCLEOTIDE SEQUENCE [LARGE SCALE GENOMIC DNA]</scope>
    <source>
        <strain evidence="5">NBRC 108894</strain>
    </source>
</reference>
<evidence type="ECO:0000313" key="4">
    <source>
        <dbReference type="EMBL" id="GMA94608.1"/>
    </source>
</evidence>
<keyword evidence="2" id="KW-0808">Transferase</keyword>
<dbReference type="Pfam" id="PF04041">
    <property type="entry name" value="Glyco_hydro_130"/>
    <property type="match status" value="1"/>
</dbReference>
<dbReference type="PANTHER" id="PTHR34106:SF4">
    <property type="entry name" value="BLL5143 PROTEIN"/>
    <property type="match status" value="1"/>
</dbReference>
<dbReference type="InterPro" id="IPR007184">
    <property type="entry name" value="Mannoside_phosphorylase"/>
</dbReference>
<evidence type="ECO:0000256" key="3">
    <source>
        <dbReference type="ARBA" id="ARBA00024356"/>
    </source>
</evidence>
<comment type="similarity">
    <text evidence="3">Belongs to the glycosyl hydrolase 130 family.</text>
</comment>